<reference evidence="1 2" key="1">
    <citation type="submission" date="2020-04" db="EMBL/GenBank/DDBJ databases">
        <authorList>
            <person name="Doyle D.A."/>
        </authorList>
    </citation>
    <scope>NUCLEOTIDE SEQUENCE [LARGE SCALE GENOMIC DNA]</scope>
    <source>
        <strain evidence="1 2">P21</strain>
    </source>
</reference>
<comment type="caution">
    <text evidence="1">The sequence shown here is derived from an EMBL/GenBank/DDBJ whole genome shotgun (WGS) entry which is preliminary data.</text>
</comment>
<dbReference type="Proteomes" id="UP000537131">
    <property type="component" value="Unassembled WGS sequence"/>
</dbReference>
<protein>
    <submittedName>
        <fullName evidence="1">Uncharacterized protein</fullName>
    </submittedName>
</protein>
<evidence type="ECO:0000313" key="2">
    <source>
        <dbReference type="Proteomes" id="UP000537131"/>
    </source>
</evidence>
<dbReference type="RefSeq" id="WP_169300047.1">
    <property type="nucleotide sequence ID" value="NZ_JABBNI010000065.1"/>
</dbReference>
<accession>A0A7Y0EL65</accession>
<reference evidence="1 2" key="2">
    <citation type="submission" date="2020-06" db="EMBL/GenBank/DDBJ databases">
        <title>Complete Genome Sequence of Clostridium muelleri sp. nov. P21T, an Acid-Alcohol Producing Acetogen Isolated from Old Hay.</title>
        <authorList>
            <person name="Duncan K.E."/>
            <person name="Tanner R.S."/>
        </authorList>
    </citation>
    <scope>NUCLEOTIDE SEQUENCE [LARGE SCALE GENOMIC DNA]</scope>
    <source>
        <strain evidence="1 2">P21</strain>
    </source>
</reference>
<keyword evidence="2" id="KW-1185">Reference proteome</keyword>
<sequence>MGWKVVDIRNRRRRGEAFATIANNRVSLNTDACKLIDIEEYRYIQIVKNDDSKNLKSIGLKFIKESNETSFSFLIRKSKNDHVNGADINSRPLIVELFGQRGIPRTSKYSVSLDKNDKSIIVIDLNKEM</sequence>
<dbReference type="EMBL" id="JABBNI010000065">
    <property type="protein sequence ID" value="NMM65465.1"/>
    <property type="molecule type" value="Genomic_DNA"/>
</dbReference>
<proteinExistence type="predicted"/>
<gene>
    <name evidence="1" type="ORF">HBE96_23080</name>
</gene>
<name>A0A7Y0EL65_9CLOT</name>
<organism evidence="1 2">
    <name type="scientific">Clostridium muellerianum</name>
    <dbReference type="NCBI Taxonomy" id="2716538"/>
    <lineage>
        <taxon>Bacteria</taxon>
        <taxon>Bacillati</taxon>
        <taxon>Bacillota</taxon>
        <taxon>Clostridia</taxon>
        <taxon>Eubacteriales</taxon>
        <taxon>Clostridiaceae</taxon>
        <taxon>Clostridium</taxon>
    </lineage>
</organism>
<evidence type="ECO:0000313" key="1">
    <source>
        <dbReference type="EMBL" id="NMM65465.1"/>
    </source>
</evidence>
<dbReference type="AlphaFoldDB" id="A0A7Y0EL65"/>